<keyword evidence="3" id="KW-1185">Reference proteome</keyword>
<feature type="region of interest" description="Disordered" evidence="1">
    <location>
        <begin position="59"/>
        <end position="82"/>
    </location>
</feature>
<evidence type="ECO:0000256" key="1">
    <source>
        <dbReference type="SAM" id="MobiDB-lite"/>
    </source>
</evidence>
<sequence>MNAIAETARKPPARTANELSAKRGLRAIGETPPWYRDLAAPLCRTRKWVVTGRVLRAGGGSLASGSPPEALITNRAAPLRMP</sequence>
<reference evidence="3" key="1">
    <citation type="journal article" date="2019" name="Int. J. Syst. Evol. Microbiol.">
        <title>The Global Catalogue of Microorganisms (GCM) 10K type strain sequencing project: providing services to taxonomists for standard genome sequencing and annotation.</title>
        <authorList>
            <consortium name="The Broad Institute Genomics Platform"/>
            <consortium name="The Broad Institute Genome Sequencing Center for Infectious Disease"/>
            <person name="Wu L."/>
            <person name="Ma J."/>
        </authorList>
    </citation>
    <scope>NUCLEOTIDE SEQUENCE [LARGE SCALE GENOMIC DNA]</scope>
    <source>
        <strain evidence="3">JCM 30846</strain>
    </source>
</reference>
<evidence type="ECO:0000313" key="3">
    <source>
        <dbReference type="Proteomes" id="UP001499884"/>
    </source>
</evidence>
<evidence type="ECO:0000313" key="2">
    <source>
        <dbReference type="EMBL" id="GAA3728005.1"/>
    </source>
</evidence>
<protein>
    <submittedName>
        <fullName evidence="2">Uncharacterized protein</fullName>
    </submittedName>
</protein>
<gene>
    <name evidence="2" type="ORF">GCM10023082_27380</name>
</gene>
<dbReference type="Proteomes" id="UP001499884">
    <property type="component" value="Unassembled WGS sequence"/>
</dbReference>
<organism evidence="2 3">
    <name type="scientific">Streptomyces tremellae</name>
    <dbReference type="NCBI Taxonomy" id="1124239"/>
    <lineage>
        <taxon>Bacteria</taxon>
        <taxon>Bacillati</taxon>
        <taxon>Actinomycetota</taxon>
        <taxon>Actinomycetes</taxon>
        <taxon>Kitasatosporales</taxon>
        <taxon>Streptomycetaceae</taxon>
        <taxon>Streptomyces</taxon>
    </lineage>
</organism>
<name>A0ABP7EYT6_9ACTN</name>
<accession>A0ABP7EYT6</accession>
<dbReference type="EMBL" id="BAABEP010000015">
    <property type="protein sequence ID" value="GAA3728005.1"/>
    <property type="molecule type" value="Genomic_DNA"/>
</dbReference>
<comment type="caution">
    <text evidence="2">The sequence shown here is derived from an EMBL/GenBank/DDBJ whole genome shotgun (WGS) entry which is preliminary data.</text>
</comment>
<proteinExistence type="predicted"/>